<name>X1JY04_9ZZZZ</name>
<dbReference type="EMBL" id="BARU01038588">
    <property type="protein sequence ID" value="GAH86280.1"/>
    <property type="molecule type" value="Genomic_DNA"/>
</dbReference>
<accession>X1JY04</accession>
<sequence length="244" mass="27529">FNWQSFGHTNPNQNIYYRDDFRDNNLEAWTIVGGTWAGVSQYMRGTGTISWQTNRVRVGSTSWGGQDILLKVYVATINETPNFFLRADSQDHNVNSYGFQLEDDMSNYFRVAGGAVLEVVDLGAPFLPTGAWYWLRFQIYTTGGNVVTRVKWWVVGNDEPGAWTHSHTFAGEWRSSGCFSVGRHTTGTEISYDDILISRQEGIPSPANCSVSFKFWASNDGTNWGSEYTDITLVPNSRFIKIEA</sequence>
<feature type="non-terminal residue" evidence="1">
    <location>
        <position position="244"/>
    </location>
</feature>
<feature type="non-terminal residue" evidence="1">
    <location>
        <position position="1"/>
    </location>
</feature>
<reference evidence="1" key="1">
    <citation type="journal article" date="2014" name="Front. Microbiol.">
        <title>High frequency of phylogenetically diverse reductive dehalogenase-homologous genes in deep subseafloor sedimentary metagenomes.</title>
        <authorList>
            <person name="Kawai M."/>
            <person name="Futagami T."/>
            <person name="Toyoda A."/>
            <person name="Takaki Y."/>
            <person name="Nishi S."/>
            <person name="Hori S."/>
            <person name="Arai W."/>
            <person name="Tsubouchi T."/>
            <person name="Morono Y."/>
            <person name="Uchiyama I."/>
            <person name="Ito T."/>
            <person name="Fujiyama A."/>
            <person name="Inagaki F."/>
            <person name="Takami H."/>
        </authorList>
    </citation>
    <scope>NUCLEOTIDE SEQUENCE</scope>
    <source>
        <strain evidence="1">Expedition CK06-06</strain>
    </source>
</reference>
<gene>
    <name evidence="1" type="ORF">S03H2_59947</name>
</gene>
<evidence type="ECO:0000313" key="1">
    <source>
        <dbReference type="EMBL" id="GAH86280.1"/>
    </source>
</evidence>
<organism evidence="1">
    <name type="scientific">marine sediment metagenome</name>
    <dbReference type="NCBI Taxonomy" id="412755"/>
    <lineage>
        <taxon>unclassified sequences</taxon>
        <taxon>metagenomes</taxon>
        <taxon>ecological metagenomes</taxon>
    </lineage>
</organism>
<protein>
    <recommendedName>
        <fullName evidence="2">DUF1080 domain-containing protein</fullName>
    </recommendedName>
</protein>
<dbReference type="Gene3D" id="2.60.120.560">
    <property type="entry name" value="Exo-inulinase, domain 1"/>
    <property type="match status" value="1"/>
</dbReference>
<comment type="caution">
    <text evidence="1">The sequence shown here is derived from an EMBL/GenBank/DDBJ whole genome shotgun (WGS) entry which is preliminary data.</text>
</comment>
<dbReference type="AlphaFoldDB" id="X1JY04"/>
<proteinExistence type="predicted"/>
<evidence type="ECO:0008006" key="2">
    <source>
        <dbReference type="Google" id="ProtNLM"/>
    </source>
</evidence>